<evidence type="ECO:0000256" key="1">
    <source>
        <dbReference type="ARBA" id="ARBA00008164"/>
    </source>
</evidence>
<dbReference type="PRINTS" id="PR00721">
    <property type="entry name" value="STOMATIN"/>
</dbReference>
<name>A0AAD5JS11_9FUNG</name>
<feature type="compositionally biased region" description="Polar residues" evidence="2">
    <location>
        <begin position="1"/>
        <end position="14"/>
    </location>
</feature>
<organism evidence="4 5">
    <name type="scientific">Phascolomyces articulosus</name>
    <dbReference type="NCBI Taxonomy" id="60185"/>
    <lineage>
        <taxon>Eukaryota</taxon>
        <taxon>Fungi</taxon>
        <taxon>Fungi incertae sedis</taxon>
        <taxon>Mucoromycota</taxon>
        <taxon>Mucoromycotina</taxon>
        <taxon>Mucoromycetes</taxon>
        <taxon>Mucorales</taxon>
        <taxon>Lichtheimiaceae</taxon>
        <taxon>Phascolomyces</taxon>
    </lineage>
</organism>
<dbReference type="FunFam" id="3.30.479.30:FF:000004">
    <property type="entry name" value="Putative membrane protease family, stomatin"/>
    <property type="match status" value="1"/>
</dbReference>
<evidence type="ECO:0000259" key="3">
    <source>
        <dbReference type="SMART" id="SM00244"/>
    </source>
</evidence>
<dbReference type="CDD" id="cd13437">
    <property type="entry name" value="SPFH_alloslipin"/>
    <property type="match status" value="1"/>
</dbReference>
<dbReference type="InterPro" id="IPR036013">
    <property type="entry name" value="Band_7/SPFH_dom_sf"/>
</dbReference>
<dbReference type="EMBL" id="JAIXMP010000031">
    <property type="protein sequence ID" value="KAI9251021.1"/>
    <property type="molecule type" value="Genomic_DNA"/>
</dbReference>
<proteinExistence type="inferred from homology"/>
<dbReference type="InterPro" id="IPR043202">
    <property type="entry name" value="Band-7_stomatin-like"/>
</dbReference>
<feature type="domain" description="Band 7" evidence="3">
    <location>
        <begin position="80"/>
        <end position="237"/>
    </location>
</feature>
<dbReference type="SUPFAM" id="SSF117892">
    <property type="entry name" value="Band 7/SPFH domain"/>
    <property type="match status" value="1"/>
</dbReference>
<reference evidence="4" key="2">
    <citation type="submission" date="2023-02" db="EMBL/GenBank/DDBJ databases">
        <authorList>
            <consortium name="DOE Joint Genome Institute"/>
            <person name="Mondo S.J."/>
            <person name="Chang Y."/>
            <person name="Wang Y."/>
            <person name="Ahrendt S."/>
            <person name="Andreopoulos W."/>
            <person name="Barry K."/>
            <person name="Beard J."/>
            <person name="Benny G.L."/>
            <person name="Blankenship S."/>
            <person name="Bonito G."/>
            <person name="Cuomo C."/>
            <person name="Desiro A."/>
            <person name="Gervers K.A."/>
            <person name="Hundley H."/>
            <person name="Kuo A."/>
            <person name="LaButti K."/>
            <person name="Lang B.F."/>
            <person name="Lipzen A."/>
            <person name="O'Donnell K."/>
            <person name="Pangilinan J."/>
            <person name="Reynolds N."/>
            <person name="Sandor L."/>
            <person name="Smith M.W."/>
            <person name="Tsang A."/>
            <person name="Grigoriev I.V."/>
            <person name="Stajich J.E."/>
            <person name="Spatafora J.W."/>
        </authorList>
    </citation>
    <scope>NUCLEOTIDE SEQUENCE</scope>
    <source>
        <strain evidence="4">RSA 2281</strain>
    </source>
</reference>
<dbReference type="PANTHER" id="PTHR10264:SF19">
    <property type="entry name" value="AT06885P-RELATED"/>
    <property type="match status" value="1"/>
</dbReference>
<gene>
    <name evidence="4" type="ORF">BDA99DRAFT_522444</name>
</gene>
<dbReference type="Gene3D" id="3.30.479.30">
    <property type="entry name" value="Band 7 domain"/>
    <property type="match status" value="1"/>
</dbReference>
<dbReference type="InterPro" id="IPR001107">
    <property type="entry name" value="Band_7"/>
</dbReference>
<sequence length="314" mass="34492">MESIAESSNSQHNKTPYPPYTDEEDGPTGITKSDVEQTFANDYGLSDIHHGFYGSMMTCIGDVLGLFGSIPLPCCVCFPNPYKRVRQGTAGLVTRFGKCYKVVDPGLVKINPVTESIKRVDVTIQITDIPTQEVITKDNVSITIESVMYWRVLAPYDAEYRAEDLMTSLMERARTVLRNVCGQHSFQDLIENRDAISREIQKSINPVAQQWGVEVEATLVKDIGISKQLQQSLSSAATAKRLGESRVIASQAEVESAKLMREAADILSTPAAMQIRYLDTLTAMSRSGQGPKTIFMPMPGSGDLPTTLGNTDSK</sequence>
<keyword evidence="5" id="KW-1185">Reference proteome</keyword>
<dbReference type="Gene3D" id="6.10.250.2090">
    <property type="match status" value="1"/>
</dbReference>
<protein>
    <submittedName>
        <fullName evidence="4">Band 7 family-domain-containing protein</fullName>
    </submittedName>
</protein>
<comment type="caution">
    <text evidence="4">The sequence shown here is derived from an EMBL/GenBank/DDBJ whole genome shotgun (WGS) entry which is preliminary data.</text>
</comment>
<reference evidence="4" key="1">
    <citation type="journal article" date="2022" name="IScience">
        <title>Evolution of zygomycete secretomes and the origins of terrestrial fungal ecologies.</title>
        <authorList>
            <person name="Chang Y."/>
            <person name="Wang Y."/>
            <person name="Mondo S."/>
            <person name="Ahrendt S."/>
            <person name="Andreopoulos W."/>
            <person name="Barry K."/>
            <person name="Beard J."/>
            <person name="Benny G.L."/>
            <person name="Blankenship S."/>
            <person name="Bonito G."/>
            <person name="Cuomo C."/>
            <person name="Desiro A."/>
            <person name="Gervers K.A."/>
            <person name="Hundley H."/>
            <person name="Kuo A."/>
            <person name="LaButti K."/>
            <person name="Lang B.F."/>
            <person name="Lipzen A."/>
            <person name="O'Donnell K."/>
            <person name="Pangilinan J."/>
            <person name="Reynolds N."/>
            <person name="Sandor L."/>
            <person name="Smith M.E."/>
            <person name="Tsang A."/>
            <person name="Grigoriev I.V."/>
            <person name="Stajich J.E."/>
            <person name="Spatafora J.W."/>
        </authorList>
    </citation>
    <scope>NUCLEOTIDE SEQUENCE</scope>
    <source>
        <strain evidence="4">RSA 2281</strain>
    </source>
</reference>
<evidence type="ECO:0000256" key="2">
    <source>
        <dbReference type="SAM" id="MobiDB-lite"/>
    </source>
</evidence>
<dbReference type="SMART" id="SM00244">
    <property type="entry name" value="PHB"/>
    <property type="match status" value="1"/>
</dbReference>
<dbReference type="PANTHER" id="PTHR10264">
    <property type="entry name" value="BAND 7 PROTEIN-RELATED"/>
    <property type="match status" value="1"/>
</dbReference>
<dbReference type="Pfam" id="PF01145">
    <property type="entry name" value="Band_7"/>
    <property type="match status" value="1"/>
</dbReference>
<feature type="region of interest" description="Disordered" evidence="2">
    <location>
        <begin position="1"/>
        <end position="32"/>
    </location>
</feature>
<dbReference type="GO" id="GO:0098552">
    <property type="term" value="C:side of membrane"/>
    <property type="evidence" value="ECO:0007669"/>
    <property type="project" value="UniProtKB-ARBA"/>
</dbReference>
<evidence type="ECO:0000313" key="4">
    <source>
        <dbReference type="EMBL" id="KAI9251021.1"/>
    </source>
</evidence>
<dbReference type="AlphaFoldDB" id="A0AAD5JS11"/>
<accession>A0AAD5JS11</accession>
<dbReference type="Proteomes" id="UP001209540">
    <property type="component" value="Unassembled WGS sequence"/>
</dbReference>
<comment type="similarity">
    <text evidence="1">Belongs to the band 7/mec-2 family.</text>
</comment>
<dbReference type="InterPro" id="IPR001972">
    <property type="entry name" value="Stomatin_HflK_fam"/>
</dbReference>
<feature type="region of interest" description="Disordered" evidence="2">
    <location>
        <begin position="295"/>
        <end position="314"/>
    </location>
</feature>
<evidence type="ECO:0000313" key="5">
    <source>
        <dbReference type="Proteomes" id="UP001209540"/>
    </source>
</evidence>
<dbReference type="GO" id="GO:0005886">
    <property type="term" value="C:plasma membrane"/>
    <property type="evidence" value="ECO:0007669"/>
    <property type="project" value="InterPro"/>
</dbReference>